<keyword evidence="7" id="KW-0594">Phospholipid biosynthesis</keyword>
<dbReference type="SUPFAM" id="SSF111331">
    <property type="entry name" value="NAD kinase/diacylglycerol kinase-like"/>
    <property type="match status" value="1"/>
</dbReference>
<keyword evidence="7" id="KW-0444">Lipid biosynthesis</keyword>
<dbReference type="NCBIfam" id="TIGR00147">
    <property type="entry name" value="YegS/Rv2252/BmrU family lipid kinase"/>
    <property type="match status" value="1"/>
</dbReference>
<dbReference type="PROSITE" id="PS50146">
    <property type="entry name" value="DAGK"/>
    <property type="match status" value="1"/>
</dbReference>
<comment type="caution">
    <text evidence="10">The sequence shown here is derived from an EMBL/GenBank/DDBJ whole genome shotgun (WGS) entry which is preliminary data.</text>
</comment>
<dbReference type="InterPro" id="IPR045540">
    <property type="entry name" value="YegS/DAGK_C"/>
</dbReference>
<feature type="domain" description="DAGKc" evidence="9">
    <location>
        <begin position="13"/>
        <end position="149"/>
    </location>
</feature>
<dbReference type="Proteomes" id="UP000051499">
    <property type="component" value="Unassembled WGS sequence"/>
</dbReference>
<sequence>MIYFFYLKGYKMEKTERIEIILNHHAGSGRAQKACNKVTSFLNKIDIPYEVHLTKCDGDGQRIAKQLANLHQNNKIVVIGGDGTLNQAVNGVKASNYPDTALGYIPGGSGNDFCRGIKLKTKDPVILMQAILSLKEPRMIDVGKATSKTFSHYFINNIGIGFDASTVYYTNHSERKEFLNNLGLGTLSYFTNLLKVLKRQKAFGLDVNYQQHQKHFNSAYVVVATNHPYFGGGFAIDPTATPFNHHLNLVVVKKISTPKLIKLLTRLLANGSHLQDKNVWHIETEQFELKNYTKQHGQMDGEELNQHEFDFNFETSQHPFWLPIKNNA</sequence>
<dbReference type="InterPro" id="IPR001206">
    <property type="entry name" value="Diacylglycerol_kinase_cat_dom"/>
</dbReference>
<dbReference type="PANTHER" id="PTHR12358:SF54">
    <property type="entry name" value="SPHINGOSINE KINASE RELATED PROTEIN"/>
    <property type="match status" value="1"/>
</dbReference>
<evidence type="ECO:0000256" key="7">
    <source>
        <dbReference type="ARBA" id="ARBA00023209"/>
    </source>
</evidence>
<evidence type="ECO:0000256" key="8">
    <source>
        <dbReference type="ARBA" id="ARBA00023264"/>
    </source>
</evidence>
<reference evidence="10 11" key="1">
    <citation type="journal article" date="2015" name="Genome Announc.">
        <title>Expanding the biotechnology potential of lactobacilli through comparative genomics of 213 strains and associated genera.</title>
        <authorList>
            <person name="Sun Z."/>
            <person name="Harris H.M."/>
            <person name="McCann A."/>
            <person name="Guo C."/>
            <person name="Argimon S."/>
            <person name="Zhang W."/>
            <person name="Yang X."/>
            <person name="Jeffery I.B."/>
            <person name="Cooney J.C."/>
            <person name="Kagawa T.F."/>
            <person name="Liu W."/>
            <person name="Song Y."/>
            <person name="Salvetti E."/>
            <person name="Wrobel A."/>
            <person name="Rasinkangas P."/>
            <person name="Parkhill J."/>
            <person name="Rea M.C."/>
            <person name="O'Sullivan O."/>
            <person name="Ritari J."/>
            <person name="Douillard F.P."/>
            <person name="Paul Ross R."/>
            <person name="Yang R."/>
            <person name="Briner A.E."/>
            <person name="Felis G.E."/>
            <person name="de Vos W.M."/>
            <person name="Barrangou R."/>
            <person name="Klaenhammer T.R."/>
            <person name="Caufield P.W."/>
            <person name="Cui Y."/>
            <person name="Zhang H."/>
            <person name="O'Toole P.W."/>
        </authorList>
    </citation>
    <scope>NUCLEOTIDE SEQUENCE [LARGE SCALE GENOMIC DNA]</scope>
    <source>
        <strain evidence="10 11">DSM 13961</strain>
    </source>
</reference>
<evidence type="ECO:0000313" key="11">
    <source>
        <dbReference type="Proteomes" id="UP000051499"/>
    </source>
</evidence>
<protein>
    <recommendedName>
        <fullName evidence="9">DAGKc domain-containing protein</fullName>
    </recommendedName>
</protein>
<keyword evidence="11" id="KW-1185">Reference proteome</keyword>
<evidence type="ECO:0000256" key="3">
    <source>
        <dbReference type="ARBA" id="ARBA00022679"/>
    </source>
</evidence>
<evidence type="ECO:0000256" key="2">
    <source>
        <dbReference type="ARBA" id="ARBA00005983"/>
    </source>
</evidence>
<dbReference type="EMBL" id="AZDH01000003">
    <property type="protein sequence ID" value="KRK53214.1"/>
    <property type="molecule type" value="Genomic_DNA"/>
</dbReference>
<evidence type="ECO:0000259" key="9">
    <source>
        <dbReference type="PROSITE" id="PS50146"/>
    </source>
</evidence>
<evidence type="ECO:0000256" key="5">
    <source>
        <dbReference type="ARBA" id="ARBA00022777"/>
    </source>
</evidence>
<dbReference type="PANTHER" id="PTHR12358">
    <property type="entry name" value="SPHINGOSINE KINASE"/>
    <property type="match status" value="1"/>
</dbReference>
<dbReference type="Gene3D" id="2.60.200.40">
    <property type="match status" value="1"/>
</dbReference>
<gene>
    <name evidence="10" type="ORF">FC97_GL001683</name>
</gene>
<keyword evidence="5" id="KW-0418">Kinase</keyword>
<keyword evidence="3" id="KW-0808">Transferase</keyword>
<dbReference type="Pfam" id="PF19279">
    <property type="entry name" value="YegS_C"/>
    <property type="match status" value="1"/>
</dbReference>
<evidence type="ECO:0000256" key="1">
    <source>
        <dbReference type="ARBA" id="ARBA00001946"/>
    </source>
</evidence>
<evidence type="ECO:0000256" key="6">
    <source>
        <dbReference type="ARBA" id="ARBA00022840"/>
    </source>
</evidence>
<comment type="similarity">
    <text evidence="2">Belongs to the diacylglycerol/lipid kinase family.</text>
</comment>
<keyword evidence="6" id="KW-0067">ATP-binding</keyword>
<keyword evidence="8" id="KW-1208">Phospholipid metabolism</keyword>
<comment type="cofactor">
    <cofactor evidence="1">
        <name>Mg(2+)</name>
        <dbReference type="ChEBI" id="CHEBI:18420"/>
    </cofactor>
</comment>
<accession>A0ABR5NWC6</accession>
<dbReference type="InterPro" id="IPR017438">
    <property type="entry name" value="ATP-NAD_kinase_N"/>
</dbReference>
<keyword evidence="4" id="KW-0547">Nucleotide-binding</keyword>
<keyword evidence="7" id="KW-0443">Lipid metabolism</keyword>
<dbReference type="SMART" id="SM00046">
    <property type="entry name" value="DAGKc"/>
    <property type="match status" value="1"/>
</dbReference>
<dbReference type="InterPro" id="IPR050187">
    <property type="entry name" value="Lipid_Phosphate_FormReg"/>
</dbReference>
<dbReference type="InterPro" id="IPR016064">
    <property type="entry name" value="NAD/diacylglycerol_kinase_sf"/>
</dbReference>
<dbReference type="Gene3D" id="3.40.50.10330">
    <property type="entry name" value="Probable inorganic polyphosphate/atp-NAD kinase, domain 1"/>
    <property type="match status" value="1"/>
</dbReference>
<dbReference type="Pfam" id="PF00781">
    <property type="entry name" value="DAGK_cat"/>
    <property type="match status" value="1"/>
</dbReference>
<dbReference type="InterPro" id="IPR005218">
    <property type="entry name" value="Diacylglycerol/lipid_kinase"/>
</dbReference>
<evidence type="ECO:0000256" key="4">
    <source>
        <dbReference type="ARBA" id="ARBA00022741"/>
    </source>
</evidence>
<evidence type="ECO:0000313" key="10">
    <source>
        <dbReference type="EMBL" id="KRK53214.1"/>
    </source>
</evidence>
<organism evidence="10 11">
    <name type="scientific">Companilactobacillus kimchii DSM 13961 = JCM 10707</name>
    <dbReference type="NCBI Taxonomy" id="1423765"/>
    <lineage>
        <taxon>Bacteria</taxon>
        <taxon>Bacillati</taxon>
        <taxon>Bacillota</taxon>
        <taxon>Bacilli</taxon>
        <taxon>Lactobacillales</taxon>
        <taxon>Lactobacillaceae</taxon>
        <taxon>Companilactobacillus</taxon>
        <taxon>Companilactobacillus kimchii</taxon>
    </lineage>
</organism>
<proteinExistence type="inferred from homology"/>
<name>A0ABR5NWC6_9LACO</name>